<evidence type="ECO:0000313" key="3">
    <source>
        <dbReference type="Proteomes" id="UP000033166"/>
    </source>
</evidence>
<keyword evidence="1" id="KW-1133">Transmembrane helix</keyword>
<proteinExistence type="predicted"/>
<evidence type="ECO:0000313" key="2">
    <source>
        <dbReference type="EMBL" id="CEN27620.1"/>
    </source>
</evidence>
<accession>A0A0D6DVW1</accession>
<dbReference type="AlphaFoldDB" id="A0A0D6DVW1"/>
<organism evidence="2 3">
    <name type="scientific">Pseudolactococcus piscium MKFS47</name>
    <dbReference type="NCBI Taxonomy" id="297352"/>
    <lineage>
        <taxon>Bacteria</taxon>
        <taxon>Bacillati</taxon>
        <taxon>Bacillota</taxon>
        <taxon>Bacilli</taxon>
        <taxon>Lactobacillales</taxon>
        <taxon>Streptococcaceae</taxon>
        <taxon>Pseudolactococcus</taxon>
    </lineage>
</organism>
<keyword evidence="1" id="KW-0812">Transmembrane</keyword>
<dbReference type="EMBL" id="LN774769">
    <property type="protein sequence ID" value="CEN27620.1"/>
    <property type="molecule type" value="Genomic_DNA"/>
</dbReference>
<dbReference type="Proteomes" id="UP000033166">
    <property type="component" value="Chromosome I"/>
</dbReference>
<name>A0A0D6DVW1_9LACT</name>
<protein>
    <submittedName>
        <fullName evidence="2">Uncharacterized protein</fullName>
    </submittedName>
</protein>
<dbReference type="RefSeq" id="WP_047914880.1">
    <property type="nucleotide sequence ID" value="NZ_LN774769.1"/>
</dbReference>
<dbReference type="HOGENOM" id="CLU_1432885_0_0_9"/>
<dbReference type="KEGG" id="lpk:LACPI_0420"/>
<evidence type="ECO:0000256" key="1">
    <source>
        <dbReference type="SAM" id="Phobius"/>
    </source>
</evidence>
<reference evidence="3" key="1">
    <citation type="submission" date="2015-01" db="EMBL/GenBank/DDBJ databases">
        <authorList>
            <person name="Andreevskaya M."/>
        </authorList>
    </citation>
    <scope>NUCLEOTIDE SEQUENCE [LARGE SCALE GENOMIC DNA]</scope>
    <source>
        <strain evidence="3">MKFS47</strain>
    </source>
</reference>
<gene>
    <name evidence="2" type="ORF">LACPI_0420</name>
</gene>
<sequence length="189" mass="21508">MTKKHRTIIISKGSPVATKHTKQLVIFLCILLLPGYLGFRIATWLGGNNKAAINIFTLWIALPAGGLLVLLIRELVNIRLNKTRSCLQTLAERAGMLKQDQDDKHTTITAKFKVWRENGLDWIEYFPRASKVVSYDELPNLLIEVFEEISGKPWILVKAQPTRTSLIMSFEHEEDTRLTMNGADEYAKN</sequence>
<keyword evidence="1" id="KW-0472">Membrane</keyword>
<feature type="transmembrane region" description="Helical" evidence="1">
    <location>
        <begin position="21"/>
        <end position="39"/>
    </location>
</feature>
<feature type="transmembrane region" description="Helical" evidence="1">
    <location>
        <begin position="51"/>
        <end position="72"/>
    </location>
</feature>
<dbReference type="STRING" id="1364.LP2241_20048"/>